<dbReference type="EMBL" id="BSXS01003097">
    <property type="protein sequence ID" value="GME80511.1"/>
    <property type="molecule type" value="Genomic_DNA"/>
</dbReference>
<organism evidence="1 2">
    <name type="scientific">Ambrosiozyma monospora</name>
    <name type="common">Yeast</name>
    <name type="synonym">Endomycopsis monosporus</name>
    <dbReference type="NCBI Taxonomy" id="43982"/>
    <lineage>
        <taxon>Eukaryota</taxon>
        <taxon>Fungi</taxon>
        <taxon>Dikarya</taxon>
        <taxon>Ascomycota</taxon>
        <taxon>Saccharomycotina</taxon>
        <taxon>Pichiomycetes</taxon>
        <taxon>Pichiales</taxon>
        <taxon>Pichiaceae</taxon>
        <taxon>Ambrosiozyma</taxon>
    </lineage>
</organism>
<evidence type="ECO:0000313" key="2">
    <source>
        <dbReference type="Proteomes" id="UP001165064"/>
    </source>
</evidence>
<reference evidence="1" key="1">
    <citation type="submission" date="2023-04" db="EMBL/GenBank/DDBJ databases">
        <title>Ambrosiozyma monospora NBRC 10751.</title>
        <authorList>
            <person name="Ichikawa N."/>
            <person name="Sato H."/>
            <person name="Tonouchi N."/>
        </authorList>
    </citation>
    <scope>NUCLEOTIDE SEQUENCE</scope>
    <source>
        <strain evidence="1">NBRC 10751</strain>
    </source>
</reference>
<protein>
    <submittedName>
        <fullName evidence="1">Unnamed protein product</fullName>
    </submittedName>
</protein>
<dbReference type="Proteomes" id="UP001165064">
    <property type="component" value="Unassembled WGS sequence"/>
</dbReference>
<keyword evidence="2" id="KW-1185">Reference proteome</keyword>
<sequence length="443" mass="50175">MCPYSSTAKSSDTSLDSSDNHNNNIPNPQTPPSPTQNPNKNTKLPHIKGVACVACRGQKLKCDKLQPRCTRCATKGRECVYVEHRKTGPKPKPISKSKSKSMSKTETTTNSKRHPANKRKHLSINTDRMSSIERREDELGIRKFGLTMTDINKMHTHWVATRKVYFHNSMKRYLYYFKHEPDTVLHFSYSIWAIVALDLPEYSALARSLYNRSIELYDAYWSKLGKVDNFSALYLLYHLLTRTYFQFLIGEIQFTFSLTTTIKIIQLAGYDKLDSKLYSSNSLCDSNSDFLSKVSVSSCLSNNVIGSTRLDNDVEDDGLDPELSLIEEKRRLFWDIYSADKWLSSLTDLPPMITLDTNYGIFTQLPSTSSILKIDDDPPRGNLMSPTTFESSSNDNNSGNTDANDGLFLHEALTKLEDNCVLLDMKSAASRVVFFGSCSEDRS</sequence>
<comment type="caution">
    <text evidence="1">The sequence shown here is derived from an EMBL/GenBank/DDBJ whole genome shotgun (WGS) entry which is preliminary data.</text>
</comment>
<evidence type="ECO:0000313" key="1">
    <source>
        <dbReference type="EMBL" id="GME80511.1"/>
    </source>
</evidence>
<accession>A0ACB5T3C4</accession>
<proteinExistence type="predicted"/>
<name>A0ACB5T3C4_AMBMO</name>
<gene>
    <name evidence="1" type="ORF">Amon02_000448900</name>
</gene>